<evidence type="ECO:0000256" key="1">
    <source>
        <dbReference type="ARBA" id="ARBA00021948"/>
    </source>
</evidence>
<dbReference type="GO" id="GO:0050532">
    <property type="term" value="F:2-phosphosulfolactate phosphatase activity"/>
    <property type="evidence" value="ECO:0007669"/>
    <property type="project" value="InterPro"/>
</dbReference>
<comment type="caution">
    <text evidence="2">The sequence shown here is derived from an EMBL/GenBank/DDBJ whole genome shotgun (WGS) entry which is preliminary data.</text>
</comment>
<dbReference type="SUPFAM" id="SSF142823">
    <property type="entry name" value="ComB-like"/>
    <property type="match status" value="1"/>
</dbReference>
<dbReference type="InterPro" id="IPR005238">
    <property type="entry name" value="ComB-like"/>
</dbReference>
<dbReference type="OrthoDB" id="8588453at2"/>
<sequence>MAATHLTTLVWGVGGAEHAAAAGVGTAVVVDVLSFSTTVTVAADLGVEVLPHAWTSSAAAHALSHGATLARGRHQAGPGEVSLSPVSLRLASGLHRLVLPSPNGSTICAALDEEEVEVAVGCLRNATAAGRWLAAADVPGVVVAAGERWTDGGLRPALEDLLGAGAVLAAAADAGAVLDADARAAVAAYDEARSDLGDRVRACPSGVELSGTGFAADVEVALELDASPRVPVLDDGVFAAP</sequence>
<dbReference type="Proteomes" id="UP000281738">
    <property type="component" value="Unassembled WGS sequence"/>
</dbReference>
<protein>
    <recommendedName>
        <fullName evidence="1">Probable 2-phosphosulfolactate phosphatase</fullName>
    </recommendedName>
</protein>
<dbReference type="Gene3D" id="3.90.1560.10">
    <property type="entry name" value="ComB-like"/>
    <property type="match status" value="1"/>
</dbReference>
<dbReference type="AlphaFoldDB" id="A0A3N2CQ85"/>
<dbReference type="GO" id="GO:0000287">
    <property type="term" value="F:magnesium ion binding"/>
    <property type="evidence" value="ECO:0007669"/>
    <property type="project" value="InterPro"/>
</dbReference>
<evidence type="ECO:0000313" key="2">
    <source>
        <dbReference type="EMBL" id="ROR89568.1"/>
    </source>
</evidence>
<keyword evidence="3" id="KW-1185">Reference proteome</keyword>
<gene>
    <name evidence="2" type="ORF">EDD33_0394</name>
</gene>
<evidence type="ECO:0000313" key="3">
    <source>
        <dbReference type="Proteomes" id="UP000281738"/>
    </source>
</evidence>
<dbReference type="RefSeq" id="WP_123388895.1">
    <property type="nucleotide sequence ID" value="NZ_RKHO01000001.1"/>
</dbReference>
<reference evidence="2 3" key="1">
    <citation type="submission" date="2018-11" db="EMBL/GenBank/DDBJ databases">
        <title>Sequencing the genomes of 1000 actinobacteria strains.</title>
        <authorList>
            <person name="Klenk H.-P."/>
        </authorList>
    </citation>
    <scope>NUCLEOTIDE SEQUENCE [LARGE SCALE GENOMIC DNA]</scope>
    <source>
        <strain evidence="2 3">DSM 12652</strain>
    </source>
</reference>
<proteinExistence type="predicted"/>
<name>A0A3N2CQ85_9ACTN</name>
<dbReference type="EMBL" id="RKHO01000001">
    <property type="protein sequence ID" value="ROR89568.1"/>
    <property type="molecule type" value="Genomic_DNA"/>
</dbReference>
<organism evidence="2 3">
    <name type="scientific">Nocardioides aurantiacus</name>
    <dbReference type="NCBI Taxonomy" id="86796"/>
    <lineage>
        <taxon>Bacteria</taxon>
        <taxon>Bacillati</taxon>
        <taxon>Actinomycetota</taxon>
        <taxon>Actinomycetes</taxon>
        <taxon>Propionibacteriales</taxon>
        <taxon>Nocardioidaceae</taxon>
        <taxon>Nocardioides</taxon>
    </lineage>
</organism>
<dbReference type="Pfam" id="PF04029">
    <property type="entry name" value="2-ph_phosp"/>
    <property type="match status" value="1"/>
</dbReference>
<accession>A0A3N2CQ85</accession>
<dbReference type="InterPro" id="IPR036702">
    <property type="entry name" value="ComB-like_sf"/>
</dbReference>